<comment type="caution">
    <text evidence="2">The sequence shown here is derived from an EMBL/GenBank/DDBJ whole genome shotgun (WGS) entry which is preliminary data.</text>
</comment>
<reference evidence="2" key="1">
    <citation type="journal article" date="2019" name="Plant J.">
        <title>Chlorella vulgaris genome assembly and annotation reveals the molecular basis for metabolic acclimation to high light conditions.</title>
        <authorList>
            <person name="Cecchin M."/>
            <person name="Marcolungo L."/>
            <person name="Rossato M."/>
            <person name="Girolomoni L."/>
            <person name="Cosentino E."/>
            <person name="Cuine S."/>
            <person name="Li-Beisson Y."/>
            <person name="Delledonne M."/>
            <person name="Ballottari M."/>
        </authorList>
    </citation>
    <scope>NUCLEOTIDE SEQUENCE</scope>
    <source>
        <strain evidence="2">211/11P</strain>
    </source>
</reference>
<dbReference type="EMBL" id="SIDB01000014">
    <property type="protein sequence ID" value="KAI3423868.1"/>
    <property type="molecule type" value="Genomic_DNA"/>
</dbReference>
<name>A0A9D4TEW6_CHLVU</name>
<reference evidence="2" key="2">
    <citation type="submission" date="2020-11" db="EMBL/GenBank/DDBJ databases">
        <authorList>
            <person name="Cecchin M."/>
            <person name="Marcolungo L."/>
            <person name="Rossato M."/>
            <person name="Girolomoni L."/>
            <person name="Cosentino E."/>
            <person name="Cuine S."/>
            <person name="Li-Beisson Y."/>
            <person name="Delledonne M."/>
            <person name="Ballottari M."/>
        </authorList>
    </citation>
    <scope>NUCLEOTIDE SEQUENCE</scope>
    <source>
        <strain evidence="2">211/11P</strain>
        <tissue evidence="2">Whole cell</tissue>
    </source>
</reference>
<evidence type="ECO:0000313" key="2">
    <source>
        <dbReference type="EMBL" id="KAI3423868.1"/>
    </source>
</evidence>
<proteinExistence type="predicted"/>
<feature type="transmembrane region" description="Helical" evidence="1">
    <location>
        <begin position="272"/>
        <end position="292"/>
    </location>
</feature>
<dbReference type="OrthoDB" id="511035at2759"/>
<gene>
    <name evidence="2" type="ORF">D9Q98_009702</name>
</gene>
<sequence>MLAFADTHLEQQWRRKYAAEHLTLDAVISLSSILYPPVWRNLISDPHTWLEAAWLVVFLAWGPLLLLLMYRRPARYICLRTPLVLTARLHHWLTVVQFSPLFHQGASSSAVASLMWRPGMASMLLCTYLLPLRHTLPCAAAVLAVTLHSTLRWCTVECRGSSNVVVAQLCADVAHEVRARLPSLGYAASGGAAASCNSSNELAGGCDADGCRRTCVAVHAWLLVVLGTLLPLAVCWLVEETSRCRFLQGWLESHTGARSRPQPPAFPRVQRLNVIVLGVWLLLCAWLLWLALEALILPVSGPV</sequence>
<accession>A0A9D4TEW6</accession>
<keyword evidence="1" id="KW-0812">Transmembrane</keyword>
<keyword evidence="1" id="KW-1133">Transmembrane helix</keyword>
<keyword evidence="1" id="KW-0472">Membrane</keyword>
<dbReference type="Proteomes" id="UP001055712">
    <property type="component" value="Unassembled WGS sequence"/>
</dbReference>
<feature type="transmembrane region" description="Helical" evidence="1">
    <location>
        <begin position="21"/>
        <end position="40"/>
    </location>
</feature>
<feature type="transmembrane region" description="Helical" evidence="1">
    <location>
        <begin position="218"/>
        <end position="238"/>
    </location>
</feature>
<evidence type="ECO:0000256" key="1">
    <source>
        <dbReference type="SAM" id="Phobius"/>
    </source>
</evidence>
<feature type="transmembrane region" description="Helical" evidence="1">
    <location>
        <begin position="52"/>
        <end position="70"/>
    </location>
</feature>
<evidence type="ECO:0000313" key="3">
    <source>
        <dbReference type="Proteomes" id="UP001055712"/>
    </source>
</evidence>
<protein>
    <submittedName>
        <fullName evidence="2">Uncharacterized protein</fullName>
    </submittedName>
</protein>
<feature type="transmembrane region" description="Helical" evidence="1">
    <location>
        <begin position="125"/>
        <end position="147"/>
    </location>
</feature>
<organism evidence="2 3">
    <name type="scientific">Chlorella vulgaris</name>
    <name type="common">Green alga</name>
    <dbReference type="NCBI Taxonomy" id="3077"/>
    <lineage>
        <taxon>Eukaryota</taxon>
        <taxon>Viridiplantae</taxon>
        <taxon>Chlorophyta</taxon>
        <taxon>core chlorophytes</taxon>
        <taxon>Trebouxiophyceae</taxon>
        <taxon>Chlorellales</taxon>
        <taxon>Chlorellaceae</taxon>
        <taxon>Chlorella clade</taxon>
        <taxon>Chlorella</taxon>
    </lineage>
</organism>
<dbReference type="AlphaFoldDB" id="A0A9D4TEW6"/>
<keyword evidence="3" id="KW-1185">Reference proteome</keyword>